<evidence type="ECO:0000256" key="4">
    <source>
        <dbReference type="ARBA" id="ARBA00022692"/>
    </source>
</evidence>
<feature type="transmembrane region" description="Helical" evidence="7">
    <location>
        <begin position="274"/>
        <end position="292"/>
    </location>
</feature>
<dbReference type="PANTHER" id="PTHR42920:SF15">
    <property type="entry name" value="MEMBRANE PROTEIN"/>
    <property type="match status" value="1"/>
</dbReference>
<feature type="transmembrane region" description="Helical" evidence="7">
    <location>
        <begin position="124"/>
        <end position="142"/>
    </location>
</feature>
<evidence type="ECO:0000313" key="10">
    <source>
        <dbReference type="Proteomes" id="UP001164713"/>
    </source>
</evidence>
<sequence length="308" mass="33166">MKKQMGAYVSLAAAMAIVGSSVVVGKLMVERIPVFLSSGLRFLLASIVLLTLLFCIEKGFPALTKKDVFVLLVQSFTGVFLFSICLLYGVQFTTGTESGILTSTTPMVIGILSFFLLREKIEKKTLIGIILAVCGVLTINLFGAGSQDGTPNALFGNMLIIAAVIGEALFTLLAKLLSPHISALAISTFVSLFGFLFFFPFALFEASSFDFSVPTVLDWSYVLYYALFVTVLAFYLWYSGVTKVPAGVSGIFTSVLPVSAVILSGVILKEPFELVHLIGIVCVISGIFVTVIKKKQPDAYPASKEKTL</sequence>
<feature type="domain" description="EamA" evidence="8">
    <location>
        <begin position="8"/>
        <end position="140"/>
    </location>
</feature>
<keyword evidence="3" id="KW-1003">Cell membrane</keyword>
<dbReference type="InterPro" id="IPR000620">
    <property type="entry name" value="EamA_dom"/>
</dbReference>
<evidence type="ECO:0000256" key="7">
    <source>
        <dbReference type="SAM" id="Phobius"/>
    </source>
</evidence>
<evidence type="ECO:0000313" key="9">
    <source>
        <dbReference type="EMBL" id="WAT22138.1"/>
    </source>
</evidence>
<evidence type="ECO:0000256" key="1">
    <source>
        <dbReference type="ARBA" id="ARBA00004651"/>
    </source>
</evidence>
<dbReference type="PANTHER" id="PTHR42920">
    <property type="entry name" value="OS03G0707200 PROTEIN-RELATED"/>
    <property type="match status" value="1"/>
</dbReference>
<dbReference type="InterPro" id="IPR037185">
    <property type="entry name" value="EmrE-like"/>
</dbReference>
<proteinExistence type="inferred from homology"/>
<evidence type="ECO:0000256" key="5">
    <source>
        <dbReference type="ARBA" id="ARBA00022989"/>
    </source>
</evidence>
<dbReference type="Proteomes" id="UP001164713">
    <property type="component" value="Chromosome"/>
</dbReference>
<keyword evidence="5 7" id="KW-1133">Transmembrane helix</keyword>
<feature type="domain" description="EamA" evidence="8">
    <location>
        <begin position="155"/>
        <end position="291"/>
    </location>
</feature>
<dbReference type="Pfam" id="PF00892">
    <property type="entry name" value="EamA"/>
    <property type="match status" value="2"/>
</dbReference>
<reference evidence="9" key="1">
    <citation type="submission" date="2022-12" db="EMBL/GenBank/DDBJ databases">
        <title>Genomic of Bacillus halotolerans.</title>
        <authorList>
            <person name="Xu G."/>
            <person name="Ding Y."/>
        </authorList>
    </citation>
    <scope>NUCLEOTIDE SEQUENCE</scope>
    <source>
        <strain evidence="9">B13</strain>
    </source>
</reference>
<evidence type="ECO:0000256" key="3">
    <source>
        <dbReference type="ARBA" id="ARBA00022475"/>
    </source>
</evidence>
<evidence type="ECO:0000259" key="8">
    <source>
        <dbReference type="Pfam" id="PF00892"/>
    </source>
</evidence>
<feature type="transmembrane region" description="Helical" evidence="7">
    <location>
        <begin position="98"/>
        <end position="117"/>
    </location>
</feature>
<feature type="transmembrane region" description="Helical" evidence="7">
    <location>
        <begin position="221"/>
        <end position="238"/>
    </location>
</feature>
<dbReference type="InterPro" id="IPR051258">
    <property type="entry name" value="Diverse_Substrate_Transporter"/>
</dbReference>
<protein>
    <submittedName>
        <fullName evidence="9">DMT family transporter</fullName>
    </submittedName>
</protein>
<name>A0ABY7I403_9BACI</name>
<dbReference type="SUPFAM" id="SSF103481">
    <property type="entry name" value="Multidrug resistance efflux transporter EmrE"/>
    <property type="match status" value="2"/>
</dbReference>
<keyword evidence="6 7" id="KW-0472">Membrane</keyword>
<keyword evidence="4 7" id="KW-0812">Transmembrane</keyword>
<feature type="transmembrane region" description="Helical" evidence="7">
    <location>
        <begin position="154"/>
        <end position="174"/>
    </location>
</feature>
<comment type="subcellular location">
    <subcellularLocation>
        <location evidence="1">Cell membrane</location>
        <topology evidence="1">Multi-pass membrane protein</topology>
    </subcellularLocation>
</comment>
<feature type="transmembrane region" description="Helical" evidence="7">
    <location>
        <begin position="35"/>
        <end position="56"/>
    </location>
</feature>
<feature type="transmembrane region" description="Helical" evidence="7">
    <location>
        <begin position="181"/>
        <end position="201"/>
    </location>
</feature>
<gene>
    <name evidence="9" type="ORF">O0R52_03915</name>
</gene>
<accession>A0ABY7I403</accession>
<dbReference type="EMBL" id="CP114066">
    <property type="protein sequence ID" value="WAT22138.1"/>
    <property type="molecule type" value="Genomic_DNA"/>
</dbReference>
<feature type="transmembrane region" description="Helical" evidence="7">
    <location>
        <begin position="68"/>
        <end position="92"/>
    </location>
</feature>
<keyword evidence="10" id="KW-1185">Reference proteome</keyword>
<evidence type="ECO:0000256" key="6">
    <source>
        <dbReference type="ARBA" id="ARBA00023136"/>
    </source>
</evidence>
<feature type="transmembrane region" description="Helical" evidence="7">
    <location>
        <begin position="250"/>
        <end position="268"/>
    </location>
</feature>
<evidence type="ECO:0000256" key="2">
    <source>
        <dbReference type="ARBA" id="ARBA00007362"/>
    </source>
</evidence>
<organism evidence="9 10">
    <name type="scientific">Bacillus halotolerans</name>
    <dbReference type="NCBI Taxonomy" id="260554"/>
    <lineage>
        <taxon>Bacteria</taxon>
        <taxon>Bacillati</taxon>
        <taxon>Bacillota</taxon>
        <taxon>Bacilli</taxon>
        <taxon>Bacillales</taxon>
        <taxon>Bacillaceae</taxon>
        <taxon>Bacillus</taxon>
    </lineage>
</organism>
<comment type="similarity">
    <text evidence="2">Belongs to the EamA transporter family.</text>
</comment>